<keyword evidence="3" id="KW-1185">Reference proteome</keyword>
<dbReference type="Proteomes" id="UP001642260">
    <property type="component" value="Unassembled WGS sequence"/>
</dbReference>
<organism evidence="2 3">
    <name type="scientific">Eruca vesicaria subsp. sativa</name>
    <name type="common">Garden rocket</name>
    <name type="synonym">Eruca sativa</name>
    <dbReference type="NCBI Taxonomy" id="29727"/>
    <lineage>
        <taxon>Eukaryota</taxon>
        <taxon>Viridiplantae</taxon>
        <taxon>Streptophyta</taxon>
        <taxon>Embryophyta</taxon>
        <taxon>Tracheophyta</taxon>
        <taxon>Spermatophyta</taxon>
        <taxon>Magnoliopsida</taxon>
        <taxon>eudicotyledons</taxon>
        <taxon>Gunneridae</taxon>
        <taxon>Pentapetalae</taxon>
        <taxon>rosids</taxon>
        <taxon>malvids</taxon>
        <taxon>Brassicales</taxon>
        <taxon>Brassicaceae</taxon>
        <taxon>Brassiceae</taxon>
        <taxon>Eruca</taxon>
    </lineage>
</organism>
<evidence type="ECO:0000313" key="3">
    <source>
        <dbReference type="Proteomes" id="UP001642260"/>
    </source>
</evidence>
<dbReference type="Pfam" id="PF08387">
    <property type="entry name" value="FBD"/>
    <property type="match status" value="1"/>
</dbReference>
<gene>
    <name evidence="2" type="ORF">ERUC_LOCUS1282</name>
</gene>
<reference evidence="2 3" key="1">
    <citation type="submission" date="2022-03" db="EMBL/GenBank/DDBJ databases">
        <authorList>
            <person name="Macdonald S."/>
            <person name="Ahmed S."/>
            <person name="Newling K."/>
        </authorList>
    </citation>
    <scope>NUCLEOTIDE SEQUENCE [LARGE SCALE GENOMIC DNA]</scope>
</reference>
<proteinExistence type="predicted"/>
<dbReference type="EMBL" id="CAKOAT010047044">
    <property type="protein sequence ID" value="CAH8289637.1"/>
    <property type="molecule type" value="Genomic_DNA"/>
</dbReference>
<feature type="domain" description="FBD" evidence="1">
    <location>
        <begin position="74"/>
        <end position="158"/>
    </location>
</feature>
<evidence type="ECO:0000259" key="1">
    <source>
        <dbReference type="SMART" id="SM00579"/>
    </source>
</evidence>
<dbReference type="AlphaFoldDB" id="A0ABC8IRU0"/>
<dbReference type="PANTHER" id="PTHR31900:SF33">
    <property type="entry name" value="PROTEIN WITH RNI-LIKE_FBD-LIKE DOMAIN"/>
    <property type="match status" value="1"/>
</dbReference>
<dbReference type="SMART" id="SM00579">
    <property type="entry name" value="FBD"/>
    <property type="match status" value="1"/>
</dbReference>
<accession>A0ABC8IRU0</accession>
<evidence type="ECO:0000313" key="2">
    <source>
        <dbReference type="EMBL" id="CAH8289637.1"/>
    </source>
</evidence>
<name>A0ABC8IRU0_ERUVS</name>
<comment type="caution">
    <text evidence="2">The sequence shown here is derived from an EMBL/GenBank/DDBJ whole genome shotgun (WGS) entry which is preliminary data.</text>
</comment>
<dbReference type="PANTHER" id="PTHR31900">
    <property type="entry name" value="F-BOX/RNI SUPERFAMILY PROTEIN-RELATED"/>
    <property type="match status" value="1"/>
</dbReference>
<dbReference type="InterPro" id="IPR050232">
    <property type="entry name" value="FBL13/AtMIF1-like"/>
</dbReference>
<dbReference type="InterPro" id="IPR006566">
    <property type="entry name" value="FBD"/>
</dbReference>
<sequence>MIISQVTLAIFFSYVGSIPMFNNLNRLEVSFSTCFLQMLPDFLGSFPNLKHLTLCVVYLNNVNVEKSESSIVPRCLLSTLECVEIRELITGDETRIKENILKRKKETLMNAARYILENSLVLKKLILVLSPVTNQISDTTKELLTFRKGSHGCNIYMGLLHSDDKPFLQLIG</sequence>
<protein>
    <recommendedName>
        <fullName evidence="1">FBD domain-containing protein</fullName>
    </recommendedName>
</protein>